<reference evidence="4" key="2">
    <citation type="submission" date="2020-11" db="EMBL/GenBank/DDBJ databases">
        <authorList>
            <person name="McCartney M.A."/>
            <person name="Auch B."/>
            <person name="Kono T."/>
            <person name="Mallez S."/>
            <person name="Becker A."/>
            <person name="Gohl D.M."/>
            <person name="Silverstein K.A.T."/>
            <person name="Koren S."/>
            <person name="Bechman K.B."/>
            <person name="Herman A."/>
            <person name="Abrahante J.E."/>
            <person name="Garbe J."/>
        </authorList>
    </citation>
    <scope>NUCLEOTIDE SEQUENCE</scope>
    <source>
        <strain evidence="4">Duluth1</strain>
        <tissue evidence="4">Whole animal</tissue>
    </source>
</reference>
<evidence type="ECO:0000256" key="1">
    <source>
        <dbReference type="PROSITE-ProRule" id="PRU00076"/>
    </source>
</evidence>
<accession>A0A9D4LCI8</accession>
<gene>
    <name evidence="4" type="ORF">DPMN_097198</name>
</gene>
<dbReference type="InterPro" id="IPR000742">
    <property type="entry name" value="EGF"/>
</dbReference>
<reference evidence="4" key="1">
    <citation type="journal article" date="2019" name="bioRxiv">
        <title>The Genome of the Zebra Mussel, Dreissena polymorpha: A Resource for Invasive Species Research.</title>
        <authorList>
            <person name="McCartney M.A."/>
            <person name="Auch B."/>
            <person name="Kono T."/>
            <person name="Mallez S."/>
            <person name="Zhang Y."/>
            <person name="Obille A."/>
            <person name="Becker A."/>
            <person name="Abrahante J.E."/>
            <person name="Garbe J."/>
            <person name="Badalamenti J.P."/>
            <person name="Herman A."/>
            <person name="Mangelson H."/>
            <person name="Liachko I."/>
            <person name="Sullivan S."/>
            <person name="Sone E.D."/>
            <person name="Koren S."/>
            <person name="Silverstein K.A.T."/>
            <person name="Beckman K.B."/>
            <person name="Gohl D.M."/>
        </authorList>
    </citation>
    <scope>NUCLEOTIDE SEQUENCE</scope>
    <source>
        <strain evidence="4">Duluth1</strain>
        <tissue evidence="4">Whole animal</tissue>
    </source>
</reference>
<evidence type="ECO:0000313" key="4">
    <source>
        <dbReference type="EMBL" id="KAH3854652.1"/>
    </source>
</evidence>
<evidence type="ECO:0000256" key="2">
    <source>
        <dbReference type="SAM" id="MobiDB-lite"/>
    </source>
</evidence>
<proteinExistence type="predicted"/>
<evidence type="ECO:0000313" key="5">
    <source>
        <dbReference type="Proteomes" id="UP000828390"/>
    </source>
</evidence>
<comment type="caution">
    <text evidence="1">Lacks conserved residue(s) required for the propagation of feature annotation.</text>
</comment>
<feature type="region of interest" description="Disordered" evidence="2">
    <location>
        <begin position="183"/>
        <end position="209"/>
    </location>
</feature>
<evidence type="ECO:0000259" key="3">
    <source>
        <dbReference type="PROSITE" id="PS50026"/>
    </source>
</evidence>
<dbReference type="AlphaFoldDB" id="A0A9D4LCI8"/>
<sequence length="209" mass="23705">MLLEEENLDLYHSHDPDGDRVRCRWAEPSECGGGCTNLPINSVRLDPLTLRIINSACDAIGQLQFLSPSPKHNSVYSYSTAQYQHKVPVEVSFYIQDILGRKPDFMLSGPENITYTYENDDTKRTNVTKFRIVWHVDATKQQGSRQLTTAPRYEDGCKNKTCLNNGNCLNVFGSNETCRCTPKYSRSRSNKYNKNADENPYNDNSSSSS</sequence>
<organism evidence="4 5">
    <name type="scientific">Dreissena polymorpha</name>
    <name type="common">Zebra mussel</name>
    <name type="synonym">Mytilus polymorpha</name>
    <dbReference type="NCBI Taxonomy" id="45954"/>
    <lineage>
        <taxon>Eukaryota</taxon>
        <taxon>Metazoa</taxon>
        <taxon>Spiralia</taxon>
        <taxon>Lophotrochozoa</taxon>
        <taxon>Mollusca</taxon>
        <taxon>Bivalvia</taxon>
        <taxon>Autobranchia</taxon>
        <taxon>Heteroconchia</taxon>
        <taxon>Euheterodonta</taxon>
        <taxon>Imparidentia</taxon>
        <taxon>Neoheterodontei</taxon>
        <taxon>Myida</taxon>
        <taxon>Dreissenoidea</taxon>
        <taxon>Dreissenidae</taxon>
        <taxon>Dreissena</taxon>
    </lineage>
</organism>
<dbReference type="Gene3D" id="2.10.25.10">
    <property type="entry name" value="Laminin"/>
    <property type="match status" value="1"/>
</dbReference>
<keyword evidence="1" id="KW-0245">EGF-like domain</keyword>
<name>A0A9D4LCI8_DREPO</name>
<protein>
    <recommendedName>
        <fullName evidence="3">EGF-like domain-containing protein</fullName>
    </recommendedName>
</protein>
<dbReference type="EMBL" id="JAIWYP010000003">
    <property type="protein sequence ID" value="KAH3854652.1"/>
    <property type="molecule type" value="Genomic_DNA"/>
</dbReference>
<comment type="caution">
    <text evidence="4">The sequence shown here is derived from an EMBL/GenBank/DDBJ whole genome shotgun (WGS) entry which is preliminary data.</text>
</comment>
<dbReference type="Proteomes" id="UP000828390">
    <property type="component" value="Unassembled WGS sequence"/>
</dbReference>
<dbReference type="PROSITE" id="PS50026">
    <property type="entry name" value="EGF_3"/>
    <property type="match status" value="1"/>
</dbReference>
<keyword evidence="5" id="KW-1185">Reference proteome</keyword>
<feature type="domain" description="EGF-like" evidence="3">
    <location>
        <begin position="153"/>
        <end position="190"/>
    </location>
</feature>